<sequence length="126" mass="14214">MLIWRQNEEFRKSCAISDRSHRNFAAGHILDSIWMWCDTCRPSKHQDLCPGFTLAVAMVYTNMAMISAQHPGIADSRDGVRAFVSRIVMQTVFDVLESDGRRALLPDAVISSILGQLNVTIIYEPM</sequence>
<dbReference type="AlphaFoldDB" id="A0AAD5MK79"/>
<comment type="caution">
    <text evidence="1">The sequence shown here is derived from an EMBL/GenBank/DDBJ whole genome shotgun (WGS) entry which is preliminary data.</text>
</comment>
<keyword evidence="2" id="KW-1185">Reference proteome</keyword>
<evidence type="ECO:0000313" key="2">
    <source>
        <dbReference type="Proteomes" id="UP001196413"/>
    </source>
</evidence>
<evidence type="ECO:0000313" key="1">
    <source>
        <dbReference type="EMBL" id="KAJ1360090.1"/>
    </source>
</evidence>
<proteinExistence type="predicted"/>
<accession>A0AAD5MK79</accession>
<gene>
    <name evidence="1" type="ORF">KIN20_018979</name>
</gene>
<reference evidence="1" key="1">
    <citation type="submission" date="2021-06" db="EMBL/GenBank/DDBJ databases">
        <title>Parelaphostrongylus tenuis whole genome reference sequence.</title>
        <authorList>
            <person name="Garwood T.J."/>
            <person name="Larsen P.A."/>
            <person name="Fountain-Jones N.M."/>
            <person name="Garbe J.R."/>
            <person name="Macchietto M.G."/>
            <person name="Kania S.A."/>
            <person name="Gerhold R.W."/>
            <person name="Richards J.E."/>
            <person name="Wolf T.M."/>
        </authorList>
    </citation>
    <scope>NUCLEOTIDE SEQUENCE</scope>
    <source>
        <strain evidence="1">MNPRO001-30</strain>
        <tissue evidence="1">Meninges</tissue>
    </source>
</reference>
<protein>
    <submittedName>
        <fullName evidence="1">Uncharacterized protein</fullName>
    </submittedName>
</protein>
<dbReference type="Proteomes" id="UP001196413">
    <property type="component" value="Unassembled WGS sequence"/>
</dbReference>
<organism evidence="1 2">
    <name type="scientific">Parelaphostrongylus tenuis</name>
    <name type="common">Meningeal worm</name>
    <dbReference type="NCBI Taxonomy" id="148309"/>
    <lineage>
        <taxon>Eukaryota</taxon>
        <taxon>Metazoa</taxon>
        <taxon>Ecdysozoa</taxon>
        <taxon>Nematoda</taxon>
        <taxon>Chromadorea</taxon>
        <taxon>Rhabditida</taxon>
        <taxon>Rhabditina</taxon>
        <taxon>Rhabditomorpha</taxon>
        <taxon>Strongyloidea</taxon>
        <taxon>Metastrongylidae</taxon>
        <taxon>Parelaphostrongylus</taxon>
    </lineage>
</organism>
<dbReference type="EMBL" id="JAHQIW010003773">
    <property type="protein sequence ID" value="KAJ1360090.1"/>
    <property type="molecule type" value="Genomic_DNA"/>
</dbReference>
<name>A0AAD5MK79_PARTN</name>